<gene>
    <name evidence="5" type="ORF">C3942_07930</name>
</gene>
<dbReference type="InterPro" id="IPR009057">
    <property type="entry name" value="Homeodomain-like_sf"/>
</dbReference>
<dbReference type="PROSITE" id="PS01124">
    <property type="entry name" value="HTH_ARAC_FAMILY_2"/>
    <property type="match status" value="1"/>
</dbReference>
<reference evidence="5 6" key="1">
    <citation type="submission" date="2018-02" db="EMBL/GenBank/DDBJ databases">
        <title>Genome sequencing of Solimonas sp. HR-BB.</title>
        <authorList>
            <person name="Lee Y."/>
            <person name="Jeon C.O."/>
        </authorList>
    </citation>
    <scope>NUCLEOTIDE SEQUENCE [LARGE SCALE GENOMIC DNA]</scope>
    <source>
        <strain evidence="5 6">HR-BB</strain>
    </source>
</reference>
<keyword evidence="1" id="KW-0805">Transcription regulation</keyword>
<keyword evidence="6" id="KW-1185">Reference proteome</keyword>
<dbReference type="GO" id="GO:0005829">
    <property type="term" value="C:cytosol"/>
    <property type="evidence" value="ECO:0007669"/>
    <property type="project" value="TreeGrafter"/>
</dbReference>
<dbReference type="SMART" id="SM00342">
    <property type="entry name" value="HTH_ARAC"/>
    <property type="match status" value="1"/>
</dbReference>
<name>A0A2S5TI68_9GAMM</name>
<organism evidence="5 6">
    <name type="scientific">Solimonas fluminis</name>
    <dbReference type="NCBI Taxonomy" id="2086571"/>
    <lineage>
        <taxon>Bacteria</taxon>
        <taxon>Pseudomonadati</taxon>
        <taxon>Pseudomonadota</taxon>
        <taxon>Gammaproteobacteria</taxon>
        <taxon>Nevskiales</taxon>
        <taxon>Nevskiaceae</taxon>
        <taxon>Solimonas</taxon>
    </lineage>
</organism>
<dbReference type="Pfam" id="PF12833">
    <property type="entry name" value="HTH_18"/>
    <property type="match status" value="1"/>
</dbReference>
<dbReference type="AlphaFoldDB" id="A0A2S5TI68"/>
<dbReference type="OrthoDB" id="5582699at2"/>
<keyword evidence="2" id="KW-0238">DNA-binding</keyword>
<dbReference type="PANTHER" id="PTHR47894">
    <property type="entry name" value="HTH-TYPE TRANSCRIPTIONAL REGULATOR GADX"/>
    <property type="match status" value="1"/>
</dbReference>
<dbReference type="InterPro" id="IPR018060">
    <property type="entry name" value="HTH_AraC"/>
</dbReference>
<dbReference type="Proteomes" id="UP000238220">
    <property type="component" value="Unassembled WGS sequence"/>
</dbReference>
<proteinExistence type="predicted"/>
<evidence type="ECO:0000259" key="4">
    <source>
        <dbReference type="PROSITE" id="PS01124"/>
    </source>
</evidence>
<evidence type="ECO:0000256" key="1">
    <source>
        <dbReference type="ARBA" id="ARBA00023015"/>
    </source>
</evidence>
<keyword evidence="3" id="KW-0804">Transcription</keyword>
<dbReference type="SUPFAM" id="SSF46689">
    <property type="entry name" value="Homeodomain-like"/>
    <property type="match status" value="1"/>
</dbReference>
<feature type="domain" description="HTH araC/xylS-type" evidence="4">
    <location>
        <begin position="24"/>
        <end position="126"/>
    </location>
</feature>
<comment type="caution">
    <text evidence="5">The sequence shown here is derived from an EMBL/GenBank/DDBJ whole genome shotgun (WGS) entry which is preliminary data.</text>
</comment>
<dbReference type="GO" id="GO:0000976">
    <property type="term" value="F:transcription cis-regulatory region binding"/>
    <property type="evidence" value="ECO:0007669"/>
    <property type="project" value="TreeGrafter"/>
</dbReference>
<evidence type="ECO:0000256" key="3">
    <source>
        <dbReference type="ARBA" id="ARBA00023163"/>
    </source>
</evidence>
<dbReference type="PRINTS" id="PR00032">
    <property type="entry name" value="HTHARAC"/>
</dbReference>
<dbReference type="GO" id="GO:0003700">
    <property type="term" value="F:DNA-binding transcription factor activity"/>
    <property type="evidence" value="ECO:0007669"/>
    <property type="project" value="InterPro"/>
</dbReference>
<dbReference type="EMBL" id="PSNW01000003">
    <property type="protein sequence ID" value="PPE74679.1"/>
    <property type="molecule type" value="Genomic_DNA"/>
</dbReference>
<evidence type="ECO:0000256" key="2">
    <source>
        <dbReference type="ARBA" id="ARBA00023125"/>
    </source>
</evidence>
<dbReference type="InterPro" id="IPR020449">
    <property type="entry name" value="Tscrpt_reg_AraC-type_HTH"/>
</dbReference>
<dbReference type="PANTHER" id="PTHR47894:SF1">
    <property type="entry name" value="HTH-TYPE TRANSCRIPTIONAL REGULATOR VQSM"/>
    <property type="match status" value="1"/>
</dbReference>
<protein>
    <recommendedName>
        <fullName evidence="4">HTH araC/xylS-type domain-containing protein</fullName>
    </recommendedName>
</protein>
<accession>A0A2S5TI68</accession>
<evidence type="ECO:0000313" key="6">
    <source>
        <dbReference type="Proteomes" id="UP000238220"/>
    </source>
</evidence>
<evidence type="ECO:0000313" key="5">
    <source>
        <dbReference type="EMBL" id="PPE74679.1"/>
    </source>
</evidence>
<dbReference type="RefSeq" id="WP_104229836.1">
    <property type="nucleotide sequence ID" value="NZ_PSNW01000003.1"/>
</dbReference>
<dbReference type="Gene3D" id="1.10.10.60">
    <property type="entry name" value="Homeodomain-like"/>
    <property type="match status" value="1"/>
</dbReference>
<sequence>MDARDRHAGTAEDGLAMAGLSRRKALARLVRAELQARTQGGYPTLREMSLKLCVSTRTLKRHLRDAGASYRELLDGVRRERASELLTRPGLTVEAIADRLGYSSGANFSRAFQRWMGMAPGRFRESLAPARPAMVSGPGLTVEGREPYFC</sequence>